<evidence type="ECO:0000313" key="2">
    <source>
        <dbReference type="EMBL" id="JAD29643.1"/>
    </source>
</evidence>
<reference evidence="2" key="1">
    <citation type="submission" date="2014-09" db="EMBL/GenBank/DDBJ databases">
        <authorList>
            <person name="Magalhaes I.L.F."/>
            <person name="Oliveira U."/>
            <person name="Santos F.R."/>
            <person name="Vidigal T.H.D.A."/>
            <person name="Brescovit A.D."/>
            <person name="Santos A.J."/>
        </authorList>
    </citation>
    <scope>NUCLEOTIDE SEQUENCE</scope>
    <source>
        <tissue evidence="2">Shoot tissue taken approximately 20 cm above the soil surface</tissue>
    </source>
</reference>
<proteinExistence type="predicted"/>
<keyword evidence="2" id="KW-0067">ATP-binding</keyword>
<organism evidence="2">
    <name type="scientific">Arundo donax</name>
    <name type="common">Giant reed</name>
    <name type="synonym">Donax arundinaceus</name>
    <dbReference type="NCBI Taxonomy" id="35708"/>
    <lineage>
        <taxon>Eukaryota</taxon>
        <taxon>Viridiplantae</taxon>
        <taxon>Streptophyta</taxon>
        <taxon>Embryophyta</taxon>
        <taxon>Tracheophyta</taxon>
        <taxon>Spermatophyta</taxon>
        <taxon>Magnoliopsida</taxon>
        <taxon>Liliopsida</taxon>
        <taxon>Poales</taxon>
        <taxon>Poaceae</taxon>
        <taxon>PACMAD clade</taxon>
        <taxon>Arundinoideae</taxon>
        <taxon>Arundineae</taxon>
        <taxon>Arundo</taxon>
    </lineage>
</organism>
<protein>
    <submittedName>
        <fullName evidence="2">ATP-dependent RNA helicase DDX41</fullName>
    </submittedName>
</protein>
<dbReference type="AlphaFoldDB" id="A0A0A8YW84"/>
<accession>A0A0A8YW84</accession>
<feature type="compositionally biased region" description="Basic residues" evidence="1">
    <location>
        <begin position="121"/>
        <end position="136"/>
    </location>
</feature>
<keyword evidence="2" id="KW-0378">Hydrolase</keyword>
<dbReference type="EMBL" id="GBRH01268252">
    <property type="protein sequence ID" value="JAD29643.1"/>
    <property type="molecule type" value="Transcribed_RNA"/>
</dbReference>
<keyword evidence="2" id="KW-0347">Helicase</keyword>
<evidence type="ECO:0000256" key="1">
    <source>
        <dbReference type="SAM" id="MobiDB-lite"/>
    </source>
</evidence>
<name>A0A0A8YW84_ARUDO</name>
<dbReference type="GO" id="GO:0004386">
    <property type="term" value="F:helicase activity"/>
    <property type="evidence" value="ECO:0007669"/>
    <property type="project" value="UniProtKB-KW"/>
</dbReference>
<keyword evidence="2" id="KW-0547">Nucleotide-binding</keyword>
<sequence>MCTPFFTTSSCVLISTPPMQSKCLISGYPASLSGIRNCSITSYVCFASSRDGQMIIPNGPSPGTIGIMISSCSATMMSGSTNTSVFPDPVKAMPIMSRPESTTGSPCTWMGVGWTMPLSRSLRRMGSGRRRSRKSRAGGGTSSPSTMMCHLRRSSSALARGMRRRRRGGFQPVSSGSL</sequence>
<feature type="region of interest" description="Disordered" evidence="1">
    <location>
        <begin position="120"/>
        <end position="178"/>
    </location>
</feature>
<reference evidence="2" key="2">
    <citation type="journal article" date="2015" name="Data Brief">
        <title>Shoot transcriptome of the giant reed, Arundo donax.</title>
        <authorList>
            <person name="Barrero R.A."/>
            <person name="Guerrero F.D."/>
            <person name="Moolhuijzen P."/>
            <person name="Goolsby J.A."/>
            <person name="Tidwell J."/>
            <person name="Bellgard S.E."/>
            <person name="Bellgard M.I."/>
        </authorList>
    </citation>
    <scope>NUCLEOTIDE SEQUENCE</scope>
    <source>
        <tissue evidence="2">Shoot tissue taken approximately 20 cm above the soil surface</tissue>
    </source>
</reference>